<name>A0A0D2CP44_9EURO</name>
<dbReference type="RefSeq" id="XP_016245540.1">
    <property type="nucleotide sequence ID" value="XM_016395684.1"/>
</dbReference>
<accession>A0A0D2CP44</accession>
<sequence>MAASSSDGLGAAPTSAAAMPMSAMSAPAKLSFYDFPAEVRLEIYEMLFCYSGPIQLVLDNDGKIKRDDTHLRWFASIPVHAFTVAKKFGQEAASVLYQRNKFSMDWENLRKFLPKWDQGLSSHLGAITIFCAGGPAWGFVSVTRKLADKMPGLREIHFELWGSLRLAAAALETSSAITPCASVFPGPELELAVQPIKFSLYDAGKGGPDFDAIRTTLRRDYAKLADIWPQNLPTSSITRFFAPNLSVIRFSGRISSNVLTTILRHRCLPGDCFWKDVTQELKEGHTDKLTGERKNCGQKTKKQDSDPNGSFIYYKWTAKDPLERTDIPEVNMRQWYPPLTEREKQKVRDFAKAFEKRDNSGPDDDSSPGEHETVGHKSESASEMNALPKGAVPVTGSESTDHGGPTEDASSANAENKEAGSAQETESASTASADEVLRDLRELAFADCFEELDSEALHKDPEDVRDALLYTFGFLGLDYPLRQTPRGF</sequence>
<dbReference type="OrthoDB" id="2951834at2759"/>
<dbReference type="STRING" id="569365.A0A0D2CP44"/>
<dbReference type="HOGENOM" id="CLU_557763_0_0_1"/>
<dbReference type="GeneID" id="27347705"/>
<evidence type="ECO:0000256" key="1">
    <source>
        <dbReference type="SAM" id="MobiDB-lite"/>
    </source>
</evidence>
<evidence type="ECO:0000313" key="3">
    <source>
        <dbReference type="Proteomes" id="UP000054466"/>
    </source>
</evidence>
<dbReference type="Proteomes" id="UP000054466">
    <property type="component" value="Unassembled WGS sequence"/>
</dbReference>
<protein>
    <submittedName>
        <fullName evidence="2">Uncharacterized protein</fullName>
    </submittedName>
</protein>
<feature type="region of interest" description="Disordered" evidence="1">
    <location>
        <begin position="353"/>
        <end position="434"/>
    </location>
</feature>
<keyword evidence="3" id="KW-1185">Reference proteome</keyword>
<reference evidence="2 3" key="1">
    <citation type="submission" date="2015-01" db="EMBL/GenBank/DDBJ databases">
        <title>The Genome Sequence of Cladophialophora immunda CBS83496.</title>
        <authorList>
            <consortium name="The Broad Institute Genomics Platform"/>
            <person name="Cuomo C."/>
            <person name="de Hoog S."/>
            <person name="Gorbushina A."/>
            <person name="Stielow B."/>
            <person name="Teixiera M."/>
            <person name="Abouelleil A."/>
            <person name="Chapman S.B."/>
            <person name="Priest M."/>
            <person name="Young S.K."/>
            <person name="Wortman J."/>
            <person name="Nusbaum C."/>
            <person name="Birren B."/>
        </authorList>
    </citation>
    <scope>NUCLEOTIDE SEQUENCE [LARGE SCALE GENOMIC DNA]</scope>
    <source>
        <strain evidence="2 3">CBS 83496</strain>
    </source>
</reference>
<proteinExistence type="predicted"/>
<dbReference type="VEuPathDB" id="FungiDB:PV07_08511"/>
<dbReference type="EMBL" id="KN847044">
    <property type="protein sequence ID" value="KIW25324.1"/>
    <property type="molecule type" value="Genomic_DNA"/>
</dbReference>
<evidence type="ECO:0000313" key="2">
    <source>
        <dbReference type="EMBL" id="KIW25324.1"/>
    </source>
</evidence>
<organism evidence="2 3">
    <name type="scientific">Cladophialophora immunda</name>
    <dbReference type="NCBI Taxonomy" id="569365"/>
    <lineage>
        <taxon>Eukaryota</taxon>
        <taxon>Fungi</taxon>
        <taxon>Dikarya</taxon>
        <taxon>Ascomycota</taxon>
        <taxon>Pezizomycotina</taxon>
        <taxon>Eurotiomycetes</taxon>
        <taxon>Chaetothyriomycetidae</taxon>
        <taxon>Chaetothyriales</taxon>
        <taxon>Herpotrichiellaceae</taxon>
        <taxon>Cladophialophora</taxon>
    </lineage>
</organism>
<gene>
    <name evidence="2" type="ORF">PV07_08511</name>
</gene>
<feature type="compositionally biased region" description="Low complexity" evidence="1">
    <location>
        <begin position="419"/>
        <end position="434"/>
    </location>
</feature>
<feature type="compositionally biased region" description="Basic and acidic residues" evidence="1">
    <location>
        <begin position="368"/>
        <end position="380"/>
    </location>
</feature>
<dbReference type="AlphaFoldDB" id="A0A0D2CP44"/>